<evidence type="ECO:0000313" key="2">
    <source>
        <dbReference type="EMBL" id="EAR93526.2"/>
    </source>
</evidence>
<dbReference type="HOGENOM" id="CLU_1810057_0_0_1"/>
<protein>
    <submittedName>
        <fullName evidence="2">Transmembrane protein, putative</fullName>
    </submittedName>
</protein>
<keyword evidence="1" id="KW-1133">Transmembrane helix</keyword>
<dbReference type="InterPro" id="IPR036249">
    <property type="entry name" value="Thioredoxin-like_sf"/>
</dbReference>
<evidence type="ECO:0000256" key="1">
    <source>
        <dbReference type="SAM" id="Phobius"/>
    </source>
</evidence>
<dbReference type="Proteomes" id="UP000009168">
    <property type="component" value="Unassembled WGS sequence"/>
</dbReference>
<proteinExistence type="predicted"/>
<keyword evidence="3" id="KW-1185">Reference proteome</keyword>
<name>Q23AG6_TETTS</name>
<dbReference type="CDD" id="cd02947">
    <property type="entry name" value="TRX_family"/>
    <property type="match status" value="1"/>
</dbReference>
<dbReference type="Gene3D" id="3.40.30.10">
    <property type="entry name" value="Glutaredoxin"/>
    <property type="match status" value="1"/>
</dbReference>
<dbReference type="InParanoid" id="Q23AG6"/>
<accession>Q23AG6</accession>
<keyword evidence="1 2" id="KW-0812">Transmembrane</keyword>
<evidence type="ECO:0000313" key="3">
    <source>
        <dbReference type="Proteomes" id="UP000009168"/>
    </source>
</evidence>
<dbReference type="GeneID" id="7845661"/>
<gene>
    <name evidence="2" type="ORF">TTHERM_00425930</name>
</gene>
<feature type="transmembrane region" description="Helical" evidence="1">
    <location>
        <begin position="34"/>
        <end position="54"/>
    </location>
</feature>
<dbReference type="AlphaFoldDB" id="Q23AG6"/>
<dbReference type="KEGG" id="tet:TTHERM_00425930"/>
<dbReference type="OrthoDB" id="409136at2759"/>
<reference evidence="3" key="1">
    <citation type="journal article" date="2006" name="PLoS Biol.">
        <title>Macronuclear genome sequence of the ciliate Tetrahymena thermophila, a model eukaryote.</title>
        <authorList>
            <person name="Eisen J.A."/>
            <person name="Coyne R.S."/>
            <person name="Wu M."/>
            <person name="Wu D."/>
            <person name="Thiagarajan M."/>
            <person name="Wortman J.R."/>
            <person name="Badger J.H."/>
            <person name="Ren Q."/>
            <person name="Amedeo P."/>
            <person name="Jones K.M."/>
            <person name="Tallon L.J."/>
            <person name="Delcher A.L."/>
            <person name="Salzberg S.L."/>
            <person name="Silva J.C."/>
            <person name="Haas B.J."/>
            <person name="Majoros W.H."/>
            <person name="Farzad M."/>
            <person name="Carlton J.M."/>
            <person name="Smith R.K. Jr."/>
            <person name="Garg J."/>
            <person name="Pearlman R.E."/>
            <person name="Karrer K.M."/>
            <person name="Sun L."/>
            <person name="Manning G."/>
            <person name="Elde N.C."/>
            <person name="Turkewitz A.P."/>
            <person name="Asai D.J."/>
            <person name="Wilkes D.E."/>
            <person name="Wang Y."/>
            <person name="Cai H."/>
            <person name="Collins K."/>
            <person name="Stewart B.A."/>
            <person name="Lee S.R."/>
            <person name="Wilamowska K."/>
            <person name="Weinberg Z."/>
            <person name="Ruzzo W.L."/>
            <person name="Wloga D."/>
            <person name="Gaertig J."/>
            <person name="Frankel J."/>
            <person name="Tsao C.-C."/>
            <person name="Gorovsky M.A."/>
            <person name="Keeling P.J."/>
            <person name="Waller R.F."/>
            <person name="Patron N.J."/>
            <person name="Cherry J.M."/>
            <person name="Stover N.A."/>
            <person name="Krieger C.J."/>
            <person name="del Toro C."/>
            <person name="Ryder H.F."/>
            <person name="Williamson S.C."/>
            <person name="Barbeau R.A."/>
            <person name="Hamilton E.P."/>
            <person name="Orias E."/>
        </authorList>
    </citation>
    <scope>NUCLEOTIDE SEQUENCE [LARGE SCALE GENOMIC DNA]</scope>
    <source>
        <strain evidence="3">SB210</strain>
    </source>
</reference>
<keyword evidence="1" id="KW-0472">Membrane</keyword>
<dbReference type="SUPFAM" id="SSF52833">
    <property type="entry name" value="Thioredoxin-like"/>
    <property type="match status" value="1"/>
</dbReference>
<dbReference type="EMBL" id="GG662724">
    <property type="protein sequence ID" value="EAR93526.2"/>
    <property type="molecule type" value="Genomic_DNA"/>
</dbReference>
<organism evidence="2 3">
    <name type="scientific">Tetrahymena thermophila (strain SB210)</name>
    <dbReference type="NCBI Taxonomy" id="312017"/>
    <lineage>
        <taxon>Eukaryota</taxon>
        <taxon>Sar</taxon>
        <taxon>Alveolata</taxon>
        <taxon>Ciliophora</taxon>
        <taxon>Intramacronucleata</taxon>
        <taxon>Oligohymenophorea</taxon>
        <taxon>Hymenostomatida</taxon>
        <taxon>Tetrahymenina</taxon>
        <taxon>Tetrahymenidae</taxon>
        <taxon>Tetrahymena</taxon>
    </lineage>
</organism>
<sequence length="179" mass="20955">MNIKNQGKFASFYNNKVNYILKNLDYLREKQVEIIAMRNSIILFLQIVLLASLVQAKTLRSLAQTWNLNQKTPLLHLKDQKSIDEALKYNKSVIILFGSDYLIDYRTEQIYNKFVELQKRYKDSVFAYAPMNDVKYTTYANNVQVIPTIVYFAQSKQIAKISDSIPEKLDNFIKDQIPK</sequence>
<dbReference type="RefSeq" id="XP_001013771.2">
    <property type="nucleotide sequence ID" value="XM_001013771.3"/>
</dbReference>